<keyword evidence="4" id="KW-1185">Reference proteome</keyword>
<reference evidence="4" key="1">
    <citation type="submission" date="2018-04" db="EMBL/GenBank/DDBJ databases">
        <title>Complete genome of Antarctic heterotrophic bacterium Hymenobacter nivis.</title>
        <authorList>
            <person name="Terashima M."/>
        </authorList>
    </citation>
    <scope>NUCLEOTIDE SEQUENCE [LARGE SCALE GENOMIC DNA]</scope>
    <source>
        <strain evidence="4">NBRC 111535</strain>
    </source>
</reference>
<dbReference type="EMBL" id="CP029145">
    <property type="protein sequence ID" value="AWM31815.1"/>
    <property type="molecule type" value="Genomic_DNA"/>
</dbReference>
<dbReference type="Pfam" id="PF18175">
    <property type="entry name" value="HU-CCDC81_bac_2"/>
    <property type="match status" value="1"/>
</dbReference>
<keyword evidence="1" id="KW-0812">Transmembrane</keyword>
<keyword evidence="1" id="KW-0472">Membrane</keyword>
<dbReference type="RefSeq" id="WP_109654647.1">
    <property type="nucleotide sequence ID" value="NZ_CP029145.1"/>
</dbReference>
<evidence type="ECO:0000256" key="1">
    <source>
        <dbReference type="SAM" id="Phobius"/>
    </source>
</evidence>
<dbReference type="Proteomes" id="UP000245999">
    <property type="component" value="Chromosome"/>
</dbReference>
<dbReference type="Pfam" id="PF18174">
    <property type="entry name" value="HU-CCDC81_bac_1"/>
    <property type="match status" value="1"/>
</dbReference>
<feature type="transmembrane region" description="Helical" evidence="1">
    <location>
        <begin position="167"/>
        <end position="187"/>
    </location>
</feature>
<dbReference type="KEGG" id="hnv:DDQ68_02855"/>
<dbReference type="InterPro" id="IPR007730">
    <property type="entry name" value="SPOR-like_dom"/>
</dbReference>
<dbReference type="InterPro" id="IPR041268">
    <property type="entry name" value="HU-CCDC81_bac_2"/>
</dbReference>
<evidence type="ECO:0000313" key="4">
    <source>
        <dbReference type="Proteomes" id="UP000245999"/>
    </source>
</evidence>
<protein>
    <recommendedName>
        <fullName evidence="2">SPOR domain-containing protein</fullName>
    </recommendedName>
</protein>
<proteinExistence type="predicted"/>
<evidence type="ECO:0000313" key="3">
    <source>
        <dbReference type="EMBL" id="AWM31815.1"/>
    </source>
</evidence>
<dbReference type="OrthoDB" id="653949at2"/>
<organism evidence="3 4">
    <name type="scientific">Hymenobacter nivis</name>
    <dbReference type="NCBI Taxonomy" id="1850093"/>
    <lineage>
        <taxon>Bacteria</taxon>
        <taxon>Pseudomonadati</taxon>
        <taxon>Bacteroidota</taxon>
        <taxon>Cytophagia</taxon>
        <taxon>Cytophagales</taxon>
        <taxon>Hymenobacteraceae</taxon>
        <taxon>Hymenobacter</taxon>
    </lineage>
</organism>
<accession>A0A2Z3GLN0</accession>
<name>A0A2Z3GLN0_9BACT</name>
<dbReference type="AlphaFoldDB" id="A0A2Z3GLN0"/>
<keyword evidence="1" id="KW-1133">Transmembrane helix</keyword>
<sequence>MHLADHIRPLLRDHDCVIIPDFGGLVADAVPARVQANRHALSPPARLVAFNQALTRNDGLLVDALAQHLGVPTAQAREALRTAVAGLQHDLDATSRTELPGIGVFRRAAGRGLSFEYTGTDTLLPAAYGLPELAARPVRAAARTGARAPQVLPAPRLHPSRPTRRRVFSYAVIGLVAGLVVSANYLFALHTGYIPVAWQSRLPLWANARPATPGPQQAGLARQTWNAVPVVPTAIVVPTAAAPSLLAEANALAATPEIPAPVPAAKAVAAPITVAKTAAPAAKPVAAVAKPAAVKPAVVAAAKVAPAAAKAAPVAAVFSTTINAPTGRYYIVGGSFRTLAAAQVQRQALAKLGHRSRVVLPRFSGHKIKVSIDDYADKLTAEREAQRMRTQTHLGKDLWVLAN</sequence>
<feature type="domain" description="SPOR" evidence="2">
    <location>
        <begin position="323"/>
        <end position="403"/>
    </location>
</feature>
<dbReference type="InterPro" id="IPR040495">
    <property type="entry name" value="HU-CCDC81_bac_1"/>
</dbReference>
<dbReference type="InterPro" id="IPR036680">
    <property type="entry name" value="SPOR-like_sf"/>
</dbReference>
<dbReference type="Pfam" id="PF05036">
    <property type="entry name" value="SPOR"/>
    <property type="match status" value="1"/>
</dbReference>
<gene>
    <name evidence="3" type="ORF">DDQ68_02855</name>
</gene>
<dbReference type="Gene3D" id="3.30.70.1070">
    <property type="entry name" value="Sporulation related repeat"/>
    <property type="match status" value="1"/>
</dbReference>
<dbReference type="PROSITE" id="PS51724">
    <property type="entry name" value="SPOR"/>
    <property type="match status" value="1"/>
</dbReference>
<evidence type="ECO:0000259" key="2">
    <source>
        <dbReference type="PROSITE" id="PS51724"/>
    </source>
</evidence>
<dbReference type="SUPFAM" id="SSF110997">
    <property type="entry name" value="Sporulation related repeat"/>
    <property type="match status" value="1"/>
</dbReference>
<dbReference type="GO" id="GO:0042834">
    <property type="term" value="F:peptidoglycan binding"/>
    <property type="evidence" value="ECO:0007669"/>
    <property type="project" value="InterPro"/>
</dbReference>